<dbReference type="SUPFAM" id="SSF52540">
    <property type="entry name" value="P-loop containing nucleoside triphosphate hydrolases"/>
    <property type="match status" value="1"/>
</dbReference>
<dbReference type="Pfam" id="PF00005">
    <property type="entry name" value="ABC_tran"/>
    <property type="match status" value="1"/>
</dbReference>
<evidence type="ECO:0000313" key="6">
    <source>
        <dbReference type="EMBL" id="KNC82656.1"/>
    </source>
</evidence>
<keyword evidence="7" id="KW-1185">Reference proteome</keyword>
<dbReference type="InterPro" id="IPR027417">
    <property type="entry name" value="P-loop_NTPase"/>
</dbReference>
<feature type="domain" description="ABC transporter" evidence="5">
    <location>
        <begin position="5"/>
        <end position="44"/>
    </location>
</feature>
<dbReference type="Proteomes" id="UP000054560">
    <property type="component" value="Unassembled WGS sequence"/>
</dbReference>
<dbReference type="GO" id="GO:0012505">
    <property type="term" value="C:endomembrane system"/>
    <property type="evidence" value="ECO:0007669"/>
    <property type="project" value="UniProtKB-SubCell"/>
</dbReference>
<protein>
    <recommendedName>
        <fullName evidence="5">ABC transporter domain-containing protein</fullName>
    </recommendedName>
</protein>
<sequence>MLDDGDQTEIGEKGINLSGGQKQRISLARALYQEADIYIFDDPLSAVDAHVGRHIFDKALGPNSLLKYVPEYVVCDNTSHLDEHAYLSRDTTRFLVTHKIEILPESSRIIVLKHGQIDEIGHYNALLNAGGEFGLFLEEFRNKQNEQVDDVYSDGELDGTFNWLQKQSSANGVWVGRYI</sequence>
<evidence type="ECO:0000256" key="4">
    <source>
        <dbReference type="ARBA" id="ARBA00022840"/>
    </source>
</evidence>
<dbReference type="EMBL" id="KQ241905">
    <property type="protein sequence ID" value="KNC82656.1"/>
    <property type="molecule type" value="Genomic_DNA"/>
</dbReference>
<dbReference type="GO" id="GO:0016020">
    <property type="term" value="C:membrane"/>
    <property type="evidence" value="ECO:0007669"/>
    <property type="project" value="TreeGrafter"/>
</dbReference>
<dbReference type="GO" id="GO:0016887">
    <property type="term" value="F:ATP hydrolysis activity"/>
    <property type="evidence" value="ECO:0007669"/>
    <property type="project" value="InterPro"/>
</dbReference>
<reference evidence="6 7" key="1">
    <citation type="submission" date="2011-02" db="EMBL/GenBank/DDBJ databases">
        <title>The Genome Sequence of Sphaeroforma arctica JP610.</title>
        <authorList>
            <consortium name="The Broad Institute Genome Sequencing Platform"/>
            <person name="Russ C."/>
            <person name="Cuomo C."/>
            <person name="Young S.K."/>
            <person name="Zeng Q."/>
            <person name="Gargeya S."/>
            <person name="Alvarado L."/>
            <person name="Berlin A."/>
            <person name="Chapman S.B."/>
            <person name="Chen Z."/>
            <person name="Freedman E."/>
            <person name="Gellesch M."/>
            <person name="Goldberg J."/>
            <person name="Griggs A."/>
            <person name="Gujja S."/>
            <person name="Heilman E."/>
            <person name="Heiman D."/>
            <person name="Howarth C."/>
            <person name="Mehta T."/>
            <person name="Neiman D."/>
            <person name="Pearson M."/>
            <person name="Roberts A."/>
            <person name="Saif S."/>
            <person name="Shea T."/>
            <person name="Shenoy N."/>
            <person name="Sisk P."/>
            <person name="Stolte C."/>
            <person name="Sykes S."/>
            <person name="White J."/>
            <person name="Yandava C."/>
            <person name="Burger G."/>
            <person name="Gray M.W."/>
            <person name="Holland P.W.H."/>
            <person name="King N."/>
            <person name="Lang F.B.F."/>
            <person name="Roger A.J."/>
            <person name="Ruiz-Trillo I."/>
            <person name="Haas B."/>
            <person name="Nusbaum C."/>
            <person name="Birren B."/>
        </authorList>
    </citation>
    <scope>NUCLEOTIDE SEQUENCE [LARGE SCALE GENOMIC DNA]</scope>
    <source>
        <strain evidence="6 7">JP610</strain>
    </source>
</reference>
<dbReference type="GO" id="GO:0042626">
    <property type="term" value="F:ATPase-coupled transmembrane transporter activity"/>
    <property type="evidence" value="ECO:0007669"/>
    <property type="project" value="TreeGrafter"/>
</dbReference>
<dbReference type="RefSeq" id="XP_014156558.1">
    <property type="nucleotide sequence ID" value="XM_014301083.1"/>
</dbReference>
<keyword evidence="3" id="KW-0547">Nucleotide-binding</keyword>
<dbReference type="GO" id="GO:0005524">
    <property type="term" value="F:ATP binding"/>
    <property type="evidence" value="ECO:0007669"/>
    <property type="project" value="UniProtKB-KW"/>
</dbReference>
<keyword evidence="2" id="KW-0677">Repeat</keyword>
<evidence type="ECO:0000256" key="3">
    <source>
        <dbReference type="ARBA" id="ARBA00022741"/>
    </source>
</evidence>
<dbReference type="PANTHER" id="PTHR24223:SF443">
    <property type="entry name" value="MULTIDRUG-RESISTANCE LIKE PROTEIN 1, ISOFORM I"/>
    <property type="match status" value="1"/>
</dbReference>
<dbReference type="OrthoDB" id="6500128at2759"/>
<evidence type="ECO:0000256" key="2">
    <source>
        <dbReference type="ARBA" id="ARBA00022737"/>
    </source>
</evidence>
<evidence type="ECO:0000259" key="5">
    <source>
        <dbReference type="Pfam" id="PF00005"/>
    </source>
</evidence>
<dbReference type="STRING" id="667725.A0A0L0G1H2"/>
<keyword evidence="4" id="KW-0067">ATP-binding</keyword>
<dbReference type="Gene3D" id="3.40.50.300">
    <property type="entry name" value="P-loop containing nucleotide triphosphate hydrolases"/>
    <property type="match status" value="1"/>
</dbReference>
<proteinExistence type="predicted"/>
<evidence type="ECO:0000256" key="1">
    <source>
        <dbReference type="ARBA" id="ARBA00004127"/>
    </source>
</evidence>
<organism evidence="6 7">
    <name type="scientific">Sphaeroforma arctica JP610</name>
    <dbReference type="NCBI Taxonomy" id="667725"/>
    <lineage>
        <taxon>Eukaryota</taxon>
        <taxon>Ichthyosporea</taxon>
        <taxon>Ichthyophonida</taxon>
        <taxon>Sphaeroforma</taxon>
    </lineage>
</organism>
<name>A0A0L0G1H2_9EUKA</name>
<comment type="subcellular location">
    <subcellularLocation>
        <location evidence="1">Endomembrane system</location>
        <topology evidence="1">Multi-pass membrane protein</topology>
    </subcellularLocation>
</comment>
<dbReference type="InterPro" id="IPR003439">
    <property type="entry name" value="ABC_transporter-like_ATP-bd"/>
</dbReference>
<evidence type="ECO:0000313" key="7">
    <source>
        <dbReference type="Proteomes" id="UP000054560"/>
    </source>
</evidence>
<dbReference type="eggNOG" id="KOG0054">
    <property type="taxonomic scope" value="Eukaryota"/>
</dbReference>
<dbReference type="GeneID" id="25905560"/>
<dbReference type="AlphaFoldDB" id="A0A0L0G1H2"/>
<gene>
    <name evidence="6" type="ORF">SARC_05056</name>
</gene>
<accession>A0A0L0G1H2</accession>
<dbReference type="InterPro" id="IPR050173">
    <property type="entry name" value="ABC_transporter_C-like"/>
</dbReference>
<dbReference type="PANTHER" id="PTHR24223">
    <property type="entry name" value="ATP-BINDING CASSETTE SUB-FAMILY C"/>
    <property type="match status" value="1"/>
</dbReference>